<feature type="region of interest" description="Disordered" evidence="3">
    <location>
        <begin position="166"/>
        <end position="223"/>
    </location>
</feature>
<name>A0A8K0K8S2_LADFU</name>
<evidence type="ECO:0000256" key="1">
    <source>
        <dbReference type="ARBA" id="ARBA00005702"/>
    </source>
</evidence>
<dbReference type="OrthoDB" id="10000687at2759"/>
<feature type="compositionally biased region" description="Basic and acidic residues" evidence="3">
    <location>
        <begin position="183"/>
        <end position="192"/>
    </location>
</feature>
<reference evidence="4" key="1">
    <citation type="submission" date="2013-04" db="EMBL/GenBank/DDBJ databases">
        <authorList>
            <person name="Qu J."/>
            <person name="Murali S.C."/>
            <person name="Bandaranaike D."/>
            <person name="Bellair M."/>
            <person name="Blankenburg K."/>
            <person name="Chao H."/>
            <person name="Dinh H."/>
            <person name="Doddapaneni H."/>
            <person name="Downs B."/>
            <person name="Dugan-Rocha S."/>
            <person name="Elkadiri S."/>
            <person name="Gnanaolivu R.D."/>
            <person name="Hernandez B."/>
            <person name="Javaid M."/>
            <person name="Jayaseelan J.C."/>
            <person name="Lee S."/>
            <person name="Li M."/>
            <person name="Ming W."/>
            <person name="Munidasa M."/>
            <person name="Muniz J."/>
            <person name="Nguyen L."/>
            <person name="Ongeri F."/>
            <person name="Osuji N."/>
            <person name="Pu L.-L."/>
            <person name="Puazo M."/>
            <person name="Qu C."/>
            <person name="Quiroz J."/>
            <person name="Raj R."/>
            <person name="Weissenberger G."/>
            <person name="Xin Y."/>
            <person name="Zou X."/>
            <person name="Han Y."/>
            <person name="Richards S."/>
            <person name="Worley K."/>
            <person name="Muzny D."/>
            <person name="Gibbs R."/>
        </authorList>
    </citation>
    <scope>NUCLEOTIDE SEQUENCE</scope>
    <source>
        <strain evidence="4">Sampled in the wild</strain>
    </source>
</reference>
<evidence type="ECO:0000313" key="5">
    <source>
        <dbReference type="Proteomes" id="UP000792457"/>
    </source>
</evidence>
<evidence type="ECO:0000256" key="2">
    <source>
        <dbReference type="ARBA" id="ARBA00023054"/>
    </source>
</evidence>
<dbReference type="GO" id="GO:0005737">
    <property type="term" value="C:cytoplasm"/>
    <property type="evidence" value="ECO:0007669"/>
    <property type="project" value="TreeGrafter"/>
</dbReference>
<reference evidence="4" key="2">
    <citation type="submission" date="2017-10" db="EMBL/GenBank/DDBJ databases">
        <title>Ladona fulva Genome sequencing and assembly.</title>
        <authorList>
            <person name="Murali S."/>
            <person name="Richards S."/>
            <person name="Bandaranaike D."/>
            <person name="Bellair M."/>
            <person name="Blankenburg K."/>
            <person name="Chao H."/>
            <person name="Dinh H."/>
            <person name="Doddapaneni H."/>
            <person name="Dugan-Rocha S."/>
            <person name="Elkadiri S."/>
            <person name="Gnanaolivu R."/>
            <person name="Hernandez B."/>
            <person name="Skinner E."/>
            <person name="Javaid M."/>
            <person name="Lee S."/>
            <person name="Li M."/>
            <person name="Ming W."/>
            <person name="Munidasa M."/>
            <person name="Muniz J."/>
            <person name="Nguyen L."/>
            <person name="Hughes D."/>
            <person name="Osuji N."/>
            <person name="Pu L.-L."/>
            <person name="Puazo M."/>
            <person name="Qu C."/>
            <person name="Quiroz J."/>
            <person name="Raj R."/>
            <person name="Weissenberger G."/>
            <person name="Xin Y."/>
            <person name="Zou X."/>
            <person name="Han Y."/>
            <person name="Worley K."/>
            <person name="Muzny D."/>
            <person name="Gibbs R."/>
        </authorList>
    </citation>
    <scope>NUCLEOTIDE SEQUENCE</scope>
    <source>
        <strain evidence="4">Sampled in the wild</strain>
    </source>
</reference>
<feature type="compositionally biased region" description="Polar residues" evidence="3">
    <location>
        <begin position="170"/>
        <end position="181"/>
    </location>
</feature>
<dbReference type="AlphaFoldDB" id="A0A8K0K8S2"/>
<evidence type="ECO:0008006" key="6">
    <source>
        <dbReference type="Google" id="ProtNLM"/>
    </source>
</evidence>
<organism evidence="4 5">
    <name type="scientific">Ladona fulva</name>
    <name type="common">Scarce chaser dragonfly</name>
    <name type="synonym">Libellula fulva</name>
    <dbReference type="NCBI Taxonomy" id="123851"/>
    <lineage>
        <taxon>Eukaryota</taxon>
        <taxon>Metazoa</taxon>
        <taxon>Ecdysozoa</taxon>
        <taxon>Arthropoda</taxon>
        <taxon>Hexapoda</taxon>
        <taxon>Insecta</taxon>
        <taxon>Pterygota</taxon>
        <taxon>Palaeoptera</taxon>
        <taxon>Odonata</taxon>
        <taxon>Epiprocta</taxon>
        <taxon>Anisoptera</taxon>
        <taxon>Libelluloidea</taxon>
        <taxon>Libellulidae</taxon>
        <taxon>Ladona</taxon>
    </lineage>
</organism>
<dbReference type="InterPro" id="IPR007327">
    <property type="entry name" value="TPD52"/>
</dbReference>
<comment type="caution">
    <text evidence="4">The sequence shown here is derived from an EMBL/GenBank/DDBJ whole genome shotgun (WGS) entry which is preliminary data.</text>
</comment>
<dbReference type="Pfam" id="PF04201">
    <property type="entry name" value="TPD52"/>
    <property type="match status" value="2"/>
</dbReference>
<accession>A0A8K0K8S2</accession>
<dbReference type="PANTHER" id="PTHR19307">
    <property type="entry name" value="TUMOR PROTEIN D52"/>
    <property type="match status" value="1"/>
</dbReference>
<dbReference type="Proteomes" id="UP000792457">
    <property type="component" value="Unassembled WGS sequence"/>
</dbReference>
<dbReference type="EMBL" id="KZ308456">
    <property type="protein sequence ID" value="KAG8229958.1"/>
    <property type="molecule type" value="Genomic_DNA"/>
</dbReference>
<sequence length="223" mass="24332">MEIPVADEPPNDVSPDSGISELHNLTPEEQARQREEWAAELAKIEEEIQTLRHVLSSKVNAAHELKRKLGLTTWKEWTDDMNQSIRNVKESQVCVKLGETVNQVGIAVVRAPIYQKTESALKATAEKTSHLLGGIGSNLTQKLGQLKNSESFRSFEEKMGSAYENVKTKIGTSRSNSTQSFDEALREADSRRSGSIGGAMSPPSATTPTIAEEDGSIVKGPLS</sequence>
<gene>
    <name evidence="4" type="ORF">J437_LFUL008531</name>
</gene>
<proteinExistence type="inferred from homology"/>
<comment type="similarity">
    <text evidence="1">Belongs to the TPD52 family.</text>
</comment>
<dbReference type="PANTHER" id="PTHR19307:SF14">
    <property type="entry name" value="TUMOR PROTEIN D52"/>
    <property type="match status" value="1"/>
</dbReference>
<evidence type="ECO:0000256" key="3">
    <source>
        <dbReference type="SAM" id="MobiDB-lite"/>
    </source>
</evidence>
<evidence type="ECO:0000313" key="4">
    <source>
        <dbReference type="EMBL" id="KAG8229958.1"/>
    </source>
</evidence>
<keyword evidence="5" id="KW-1185">Reference proteome</keyword>
<protein>
    <recommendedName>
        <fullName evidence="6">Tumor protein D54</fullName>
    </recommendedName>
</protein>
<feature type="region of interest" description="Disordered" evidence="3">
    <location>
        <begin position="1"/>
        <end position="36"/>
    </location>
</feature>
<keyword evidence="2" id="KW-0175">Coiled coil</keyword>